<evidence type="ECO:0000313" key="3">
    <source>
        <dbReference type="EMBL" id="SEH60960.1"/>
    </source>
</evidence>
<evidence type="ECO:0000259" key="2">
    <source>
        <dbReference type="Pfam" id="PF18042"/>
    </source>
</evidence>
<reference evidence="4" key="1">
    <citation type="submission" date="2016-10" db="EMBL/GenBank/DDBJ databases">
        <authorList>
            <person name="Varghese N."/>
            <person name="Submissions S."/>
        </authorList>
    </citation>
    <scope>NUCLEOTIDE SEQUENCE [LARGE SCALE GENOMIC DNA]</scope>
    <source>
        <strain evidence="4">DSM 45405</strain>
    </source>
</reference>
<gene>
    <name evidence="3" type="ORF">SAMN04489835_1989</name>
</gene>
<dbReference type="PANTHER" id="PTHR35333:SF5">
    <property type="entry name" value="CONSERVED LIPOPROTEIN LPQF-RELATED"/>
    <property type="match status" value="1"/>
</dbReference>
<dbReference type="RefSeq" id="WP_083406985.1">
    <property type="nucleotide sequence ID" value="NZ_LT629971.1"/>
</dbReference>
<keyword evidence="4" id="KW-1185">Reference proteome</keyword>
<dbReference type="InterPro" id="IPR045155">
    <property type="entry name" value="Beta-lactam_cat"/>
</dbReference>
<dbReference type="Pfam" id="PF13354">
    <property type="entry name" value="Beta-lactamase2"/>
    <property type="match status" value="1"/>
</dbReference>
<dbReference type="GO" id="GO:0030655">
    <property type="term" value="P:beta-lactam antibiotic catabolic process"/>
    <property type="evidence" value="ECO:0007669"/>
    <property type="project" value="InterPro"/>
</dbReference>
<dbReference type="GO" id="GO:0046677">
    <property type="term" value="P:response to antibiotic"/>
    <property type="evidence" value="ECO:0007669"/>
    <property type="project" value="InterPro"/>
</dbReference>
<organism evidence="3 4">
    <name type="scientific">Mycolicibacterium rutilum</name>
    <name type="common">Mycobacterium rutilum</name>
    <dbReference type="NCBI Taxonomy" id="370526"/>
    <lineage>
        <taxon>Bacteria</taxon>
        <taxon>Bacillati</taxon>
        <taxon>Actinomycetota</taxon>
        <taxon>Actinomycetes</taxon>
        <taxon>Mycobacteriales</taxon>
        <taxon>Mycobacteriaceae</taxon>
        <taxon>Mycolicibacterium</taxon>
    </lineage>
</organism>
<evidence type="ECO:0000313" key="4">
    <source>
        <dbReference type="Proteomes" id="UP000182915"/>
    </source>
</evidence>
<feature type="domain" description="Beta-lactamase class A catalytic" evidence="1">
    <location>
        <begin position="182"/>
        <end position="283"/>
    </location>
</feature>
<dbReference type="Gene3D" id="3.40.710.10">
    <property type="entry name" value="DD-peptidase/beta-lactamase superfamily"/>
    <property type="match status" value="1"/>
</dbReference>
<dbReference type="EMBL" id="LT629971">
    <property type="protein sequence ID" value="SEH60960.1"/>
    <property type="molecule type" value="Genomic_DNA"/>
</dbReference>
<proteinExistence type="predicted"/>
<dbReference type="AlphaFoldDB" id="A0A1H6JKC8"/>
<feature type="domain" description="ORF 12 gene product N-terminal" evidence="2">
    <location>
        <begin position="49"/>
        <end position="135"/>
    </location>
</feature>
<evidence type="ECO:0000259" key="1">
    <source>
        <dbReference type="Pfam" id="PF13354"/>
    </source>
</evidence>
<dbReference type="InterPro" id="IPR040846">
    <property type="entry name" value="ORF_12_N"/>
</dbReference>
<sequence>MQAPVAERRRHARRAIGLTVAAAVVALTGCGGDPVPPADAAYGVPIEINTPQGLRAKQTLDMLNSNWPIGPVSVGTLATPEKVDQITATLDRIWWDRPFTVTDVKIGAGEATVGVRTSYGVDQQIDLRTDDAGMVDRLDVALRPPKIGTWSDIDAELTKSGARYSYQFSKVAGDNARCDVVAGTNTDLSLPLASIFKLYVLLAVADAVKAGTVRWTDPLTITKEAKAVGSAGLEELPPGAEVSVRTAAQQMISASDNMATDLLIARLGPGAVERALVAAGHHDPASMTPFPTMHELFSVGWGQPDLREQWRRAVEQRSPQVRAQLLKQTNARPYEPDPQRTHTPASNYGAEWYGSAADICRVHLALQRAAVGPAAPVREILSAIPGIDLDRSKWDYIGAKGGNLPGDLTFSWYAVDHTGQPWVVSFQLNWPNYRSPTAAGWLLSIVHQAFGLVPV</sequence>
<dbReference type="Proteomes" id="UP000182915">
    <property type="component" value="Chromosome I"/>
</dbReference>
<dbReference type="InterPro" id="IPR000871">
    <property type="entry name" value="Beta-lactam_class-A"/>
</dbReference>
<dbReference type="SUPFAM" id="SSF56601">
    <property type="entry name" value="beta-lactamase/transpeptidase-like"/>
    <property type="match status" value="1"/>
</dbReference>
<dbReference type="GO" id="GO:0008800">
    <property type="term" value="F:beta-lactamase activity"/>
    <property type="evidence" value="ECO:0007669"/>
    <property type="project" value="InterPro"/>
</dbReference>
<dbReference type="InterPro" id="IPR012338">
    <property type="entry name" value="Beta-lactam/transpept-like"/>
</dbReference>
<accession>A0A1H6JKC8</accession>
<dbReference type="STRING" id="370526.SAMN04489835_1989"/>
<dbReference type="Gene3D" id="1.10.8.620">
    <property type="entry name" value="ORF12 helical bundle domain-like"/>
    <property type="match status" value="1"/>
</dbReference>
<dbReference type="OrthoDB" id="108135at2"/>
<dbReference type="Pfam" id="PF18042">
    <property type="entry name" value="ORF_12_N"/>
    <property type="match status" value="1"/>
</dbReference>
<name>A0A1H6JKC8_MYCRU</name>
<dbReference type="PANTHER" id="PTHR35333">
    <property type="entry name" value="BETA-LACTAMASE"/>
    <property type="match status" value="1"/>
</dbReference>
<protein>
    <submittedName>
        <fullName evidence="3">Beta-lactamase class A</fullName>
    </submittedName>
</protein>